<reference evidence="1 2" key="1">
    <citation type="submission" date="2019-02" db="EMBL/GenBank/DDBJ databases">
        <title>Kribbella capetownensis sp. nov. and Kribbella speibonae sp. nov., isolated from soil.</title>
        <authorList>
            <person name="Curtis S.M."/>
            <person name="Norton I."/>
            <person name="Everest G.J."/>
            <person name="Meyers P.R."/>
        </authorList>
    </citation>
    <scope>NUCLEOTIDE SEQUENCE [LARGE SCALE GENOMIC DNA]</scope>
    <source>
        <strain evidence="1 2">DSM 27082</strain>
    </source>
</reference>
<comment type="caution">
    <text evidence="1">The sequence shown here is derived from an EMBL/GenBank/DDBJ whole genome shotgun (WGS) entry which is preliminary data.</text>
</comment>
<dbReference type="OrthoDB" id="3822696at2"/>
<gene>
    <name evidence="1" type="ORF">E0H50_03990</name>
</gene>
<dbReference type="SUPFAM" id="SSF46785">
    <property type="entry name" value="Winged helix' DNA-binding domain"/>
    <property type="match status" value="1"/>
</dbReference>
<sequence>MPAQSLTLKERAVLLALLAEARPITNVELREAAGLTLDGASRYKLNDLKLVISQKEGRSFVHELTEDGTKWCENELSAERPERAGSVGGALYALLAGLHRYLQRTGLRLVELFPAAEPDLETRIRSAYRTLSADSGLPWVGLVALRNELADVAREELDSALQQLSRQPGIHVQAEANQQALTDADHESAVRFGGSSRHLLKIENP</sequence>
<dbReference type="AlphaFoldDB" id="A0A4R0JNS1"/>
<dbReference type="InterPro" id="IPR036390">
    <property type="entry name" value="WH_DNA-bd_sf"/>
</dbReference>
<proteinExistence type="predicted"/>
<name>A0A4R0JNS1_9ACTN</name>
<organism evidence="1 2">
    <name type="scientific">Kribbella sindirgiensis</name>
    <dbReference type="NCBI Taxonomy" id="1124744"/>
    <lineage>
        <taxon>Bacteria</taxon>
        <taxon>Bacillati</taxon>
        <taxon>Actinomycetota</taxon>
        <taxon>Actinomycetes</taxon>
        <taxon>Propionibacteriales</taxon>
        <taxon>Kribbellaceae</taxon>
        <taxon>Kribbella</taxon>
    </lineage>
</organism>
<dbReference type="Proteomes" id="UP000292695">
    <property type="component" value="Unassembled WGS sequence"/>
</dbReference>
<protein>
    <submittedName>
        <fullName evidence="1">Uncharacterized protein</fullName>
    </submittedName>
</protein>
<evidence type="ECO:0000313" key="2">
    <source>
        <dbReference type="Proteomes" id="UP000292695"/>
    </source>
</evidence>
<dbReference type="EMBL" id="SJKA01000001">
    <property type="protein sequence ID" value="TCC43615.1"/>
    <property type="molecule type" value="Genomic_DNA"/>
</dbReference>
<accession>A0A4R0JNS1</accession>
<keyword evidence="2" id="KW-1185">Reference proteome</keyword>
<dbReference type="RefSeq" id="WP_131284750.1">
    <property type="nucleotide sequence ID" value="NZ_SJKA01000001.1"/>
</dbReference>
<evidence type="ECO:0000313" key="1">
    <source>
        <dbReference type="EMBL" id="TCC43615.1"/>
    </source>
</evidence>